<dbReference type="GO" id="GO:0006355">
    <property type="term" value="P:regulation of DNA-templated transcription"/>
    <property type="evidence" value="ECO:0007669"/>
    <property type="project" value="InterPro"/>
</dbReference>
<dbReference type="EMBL" id="JAEPQZ010000001">
    <property type="protein sequence ID" value="KAG2185937.1"/>
    <property type="molecule type" value="Genomic_DNA"/>
</dbReference>
<feature type="region of interest" description="Disordered" evidence="1">
    <location>
        <begin position="217"/>
        <end position="240"/>
    </location>
</feature>
<feature type="region of interest" description="Disordered" evidence="1">
    <location>
        <begin position="1"/>
        <end position="129"/>
    </location>
</feature>
<evidence type="ECO:0000313" key="3">
    <source>
        <dbReference type="Proteomes" id="UP000654370"/>
    </source>
</evidence>
<keyword evidence="3" id="KW-1185">Reference proteome</keyword>
<feature type="compositionally biased region" description="Basic and acidic residues" evidence="1">
    <location>
        <begin position="30"/>
        <end position="42"/>
    </location>
</feature>
<dbReference type="PANTHER" id="PTHR13464">
    <property type="entry name" value="TRANSCRIPTIONAL REGULATOR PROTEIN HCNGP"/>
    <property type="match status" value="1"/>
</dbReference>
<accession>A0A8H7Q4F9</accession>
<dbReference type="Proteomes" id="UP000654370">
    <property type="component" value="Unassembled WGS sequence"/>
</dbReference>
<evidence type="ECO:0000313" key="2">
    <source>
        <dbReference type="EMBL" id="KAG2185937.1"/>
    </source>
</evidence>
<name>A0A8H7Q4F9_MORIS</name>
<organism evidence="2 3">
    <name type="scientific">Mortierella isabellina</name>
    <name type="common">Filamentous fungus</name>
    <name type="synonym">Umbelopsis isabellina</name>
    <dbReference type="NCBI Taxonomy" id="91625"/>
    <lineage>
        <taxon>Eukaryota</taxon>
        <taxon>Fungi</taxon>
        <taxon>Fungi incertae sedis</taxon>
        <taxon>Mucoromycota</taxon>
        <taxon>Mucoromycotina</taxon>
        <taxon>Umbelopsidomycetes</taxon>
        <taxon>Umbelopsidales</taxon>
        <taxon>Umbelopsidaceae</taxon>
        <taxon>Umbelopsis</taxon>
    </lineage>
</organism>
<dbReference type="GO" id="GO:0005634">
    <property type="term" value="C:nucleus"/>
    <property type="evidence" value="ECO:0007669"/>
    <property type="project" value="TreeGrafter"/>
</dbReference>
<feature type="compositionally biased region" description="Acidic residues" evidence="1">
    <location>
        <begin position="91"/>
        <end position="101"/>
    </location>
</feature>
<sequence>MLSDPDSPPPQPVKDKTEDHKLDQNSATNNDKKRPIDVDDSHRSKKSTPPPMSNVKIHSKPAIRPASLPQSAPPSRSQKVGRPSALSEVDTSMDIDDESEDEQLRRRRELMQPTPIPDVDNWGIPAEPQGECDADVEARIAHFLSLRESGTRFNDHLQHSKAFRNPHIYEKLVEFVELDEYSSNFPKEQFDPHGFGTDIDGLLEAQKKSAEDRLLSQQNRSNIQFVTGGPPAGPPPTIEHTDKFADAVARAAQIASKLSSQARK</sequence>
<evidence type="ECO:0000256" key="1">
    <source>
        <dbReference type="SAM" id="MobiDB-lite"/>
    </source>
</evidence>
<evidence type="ECO:0008006" key="4">
    <source>
        <dbReference type="Google" id="ProtNLM"/>
    </source>
</evidence>
<dbReference type="AlphaFoldDB" id="A0A8H7Q4F9"/>
<dbReference type="OrthoDB" id="1714508at2759"/>
<proteinExistence type="predicted"/>
<dbReference type="PANTHER" id="PTHR13464:SF0">
    <property type="entry name" value="SAP30-BINDING PROTEIN"/>
    <property type="match status" value="1"/>
</dbReference>
<gene>
    <name evidence="2" type="ORF">INT43_002375</name>
</gene>
<dbReference type="InterPro" id="IPR012479">
    <property type="entry name" value="SAP30BP"/>
</dbReference>
<feature type="compositionally biased region" description="Polar residues" evidence="1">
    <location>
        <begin position="68"/>
        <end position="78"/>
    </location>
</feature>
<dbReference type="Pfam" id="PF07818">
    <property type="entry name" value="HCNGP"/>
    <property type="match status" value="1"/>
</dbReference>
<protein>
    <recommendedName>
        <fullName evidence="4">HCNGP-domain-containing protein</fullName>
    </recommendedName>
</protein>
<feature type="compositionally biased region" description="Pro residues" evidence="1">
    <location>
        <begin position="1"/>
        <end position="12"/>
    </location>
</feature>
<comment type="caution">
    <text evidence="2">The sequence shown here is derived from an EMBL/GenBank/DDBJ whole genome shotgun (WGS) entry which is preliminary data.</text>
</comment>
<reference evidence="2" key="1">
    <citation type="submission" date="2020-12" db="EMBL/GenBank/DDBJ databases">
        <title>Metabolic potential, ecology and presence of endohyphal bacteria is reflected in genomic diversity of Mucoromycotina.</title>
        <authorList>
            <person name="Muszewska A."/>
            <person name="Okrasinska A."/>
            <person name="Steczkiewicz K."/>
            <person name="Drgas O."/>
            <person name="Orlowska M."/>
            <person name="Perlinska-Lenart U."/>
            <person name="Aleksandrzak-Piekarczyk T."/>
            <person name="Szatraj K."/>
            <person name="Zielenkiewicz U."/>
            <person name="Pilsyk S."/>
            <person name="Malc E."/>
            <person name="Mieczkowski P."/>
            <person name="Kruszewska J.S."/>
            <person name="Biernat P."/>
            <person name="Pawlowska J."/>
        </authorList>
    </citation>
    <scope>NUCLEOTIDE SEQUENCE</scope>
    <source>
        <strain evidence="2">WA0000067209</strain>
    </source>
</reference>
<feature type="compositionally biased region" description="Basic and acidic residues" evidence="1">
    <location>
        <begin position="13"/>
        <end position="23"/>
    </location>
</feature>